<dbReference type="Proteomes" id="UP000234585">
    <property type="component" value="Unassembled WGS sequence"/>
</dbReference>
<evidence type="ECO:0000313" key="2">
    <source>
        <dbReference type="Proteomes" id="UP000234585"/>
    </source>
</evidence>
<dbReference type="STRING" id="41067.A0A2I2F0X7"/>
<keyword evidence="2" id="KW-1185">Reference proteome</keyword>
<evidence type="ECO:0000313" key="1">
    <source>
        <dbReference type="EMBL" id="PLB34268.1"/>
    </source>
</evidence>
<reference evidence="1 2" key="1">
    <citation type="submission" date="2017-12" db="EMBL/GenBank/DDBJ databases">
        <authorList>
            <consortium name="DOE Joint Genome Institute"/>
            <person name="Haridas S."/>
            <person name="Kjaerbolling I."/>
            <person name="Vesth T.C."/>
            <person name="Frisvad J.C."/>
            <person name="Nybo J.L."/>
            <person name="Theobald S."/>
            <person name="Kuo A."/>
            <person name="Bowyer P."/>
            <person name="Matsuda Y."/>
            <person name="Mondo S."/>
            <person name="Lyhne E.K."/>
            <person name="Kogle M.E."/>
            <person name="Clum A."/>
            <person name="Lipzen A."/>
            <person name="Salamov A."/>
            <person name="Ngan C.Y."/>
            <person name="Daum C."/>
            <person name="Chiniquy J."/>
            <person name="Barry K."/>
            <person name="LaButti K."/>
            <person name="Simmons B.A."/>
            <person name="Magnuson J.K."/>
            <person name="Mortensen U.H."/>
            <person name="Larsen T.O."/>
            <person name="Grigoriev I.V."/>
            <person name="Baker S.E."/>
            <person name="Andersen M.R."/>
            <person name="Nordberg H.P."/>
            <person name="Cantor M.N."/>
            <person name="Hua S.X."/>
        </authorList>
    </citation>
    <scope>NUCLEOTIDE SEQUENCE [LARGE SCALE GENOMIC DNA]</scope>
    <source>
        <strain evidence="1 2">CBS 102.13</strain>
    </source>
</reference>
<name>A0A2I2F0X7_ASPCN</name>
<gene>
    <name evidence="1" type="ORF">BDW47DRAFT_112475</name>
</gene>
<proteinExistence type="predicted"/>
<dbReference type="GeneID" id="36521335"/>
<protein>
    <submittedName>
        <fullName evidence="1">Uncharacterized protein</fullName>
    </submittedName>
</protein>
<organism evidence="1 2">
    <name type="scientific">Aspergillus candidus</name>
    <dbReference type="NCBI Taxonomy" id="41067"/>
    <lineage>
        <taxon>Eukaryota</taxon>
        <taxon>Fungi</taxon>
        <taxon>Dikarya</taxon>
        <taxon>Ascomycota</taxon>
        <taxon>Pezizomycotina</taxon>
        <taxon>Eurotiomycetes</taxon>
        <taxon>Eurotiomycetidae</taxon>
        <taxon>Eurotiales</taxon>
        <taxon>Aspergillaceae</taxon>
        <taxon>Aspergillus</taxon>
        <taxon>Aspergillus subgen. Circumdati</taxon>
    </lineage>
</organism>
<dbReference type="RefSeq" id="XP_024668280.1">
    <property type="nucleotide sequence ID" value="XM_024814175.1"/>
</dbReference>
<dbReference type="EMBL" id="KZ559182">
    <property type="protein sequence ID" value="PLB34268.1"/>
    <property type="molecule type" value="Genomic_DNA"/>
</dbReference>
<accession>A0A2I2F0X7</accession>
<dbReference type="OrthoDB" id="3235083at2759"/>
<sequence length="1411" mass="151426">MEQLVPEIRQTCLKPDVYVWNTFGAGHFKIGLSPDNSPQTAKVSDSGKDIIHIEYSAGDYDDSHKWLMFSGCSVTSSYTCDVSVNSASVTVKQHLKIYTWLKWDQTVSEANVVDKTLTDDYDLTVTQDGALKLAHSGNKTEDHSQSGSLDGFSNWFVDLNSVIDGVKSWASNIVTIYDKSIGFDNLQSFIFPGSKVFTYKSPEFSEHEDLVCPITYVDTSTRRLGARNGRTRPRSQQLLQATASSEPFTLTASTDLIENYLQGRFVSPTGKFEALQTADGHGLVFSTDNEGVFHVIEEQLQSTAGWTVTDLSTSLIGTQFPGKTDAQVSTFDVGQSVVNGSISLAMAVRSDNTDTLFVSLGNSNSKTDWIQNPSWTRVPFDAAGSSSTSTTIRSIFFAEASGSKDYLIVDIDRSPTSATKEIERYYIDMTKANGHYWVKHDVPVDISSGDYQSCIGRVKKGRVDGVYTSGQIEGSPQLVYVPIVNVYGDTAPAPRRLQLPSGAVPSAIASARNGPDAAADLRTTTDLYVTSESKLYWFAADQQKDGSSGTLLLEDNVFSQTTTLITTTHDGVTTIWGKNGNNQVYYLSCPTSQIALPGSWSVPVPLLTGIEHLSAYVNRVDGGKTVFASGGNDLFKIEQASLTGSKLWKPQKIYLAAHPEQKAIPFKSYTSTLQVTDENDLPADKATVSITTTARTPVFINGLYYVLSQTPVQIVTDRTGSVTVVEATEDINATILTVTCNGGSPQEVNPMNKSFDKLTALTSEDALRGATVPETITAGGVVGSVPSVPIVDSSASSDDLQGVAAGLDHLRDAYTEAQSQPGSSLDGFNKGVIPATLYYSSGSARGLGDAIAIAAGDIFQWLKSGVEHVIDIIKDAATDTWHFIARIAGKVYSALLDTVEAVIGAIEWVFNAIKTAIEDLIRFIQFLFEWDDISRTKHAMANIARLYVQAQVEAIPEAKQSFDSGITSLKETLATWAATDYSALGDAASKPASSSASNPSKGQTSGSQLLAHHFRNNAENLTIQGDTHALKGVEDGAQEIIDVLLASLSKEETVLSETYTQLKDLAKKFSDMSVEDVLKQLLLILGDAVLDSTQVVVDALMDVLHSLAESAIALLDTNIHIPVISDILNAIGVPDISFLDLFMWIAAVGFTLVYKIAKGEAPFPDNNDTQRITSATSWPELSSLFSQSAELAYTTKNESDTIHPTSILPPSAQDPVFIGGHATAGFIVLMGDFLNVFEAEALTGDNVFSISAAVAGILAAAFQGSTDFLVPKYPVANPAVKAVSYATLTSTIAAKLIFSGPGQKLFAANCKWFAVADGRATGAIVNSILVIPALCVSGWHFHELSQMPESDLRSAAIVGEVSNMTSYVSRIAYATAVNDYEETTRQVAIGVMAVSNVATAGLQTAEAFLSG</sequence>